<dbReference type="Gene3D" id="3.40.50.2020">
    <property type="match status" value="2"/>
</dbReference>
<organism evidence="4 5">
    <name type="scientific">Aeromonas phage 65.2</name>
    <dbReference type="NCBI Taxonomy" id="1932896"/>
    <lineage>
        <taxon>Viruses</taxon>
        <taxon>Duplodnaviria</taxon>
        <taxon>Heunggongvirae</taxon>
        <taxon>Uroviricota</taxon>
        <taxon>Caudoviricetes</taxon>
        <taxon>Pantevenvirales</taxon>
        <taxon>Straboviridae</taxon>
        <taxon>Emmerichvirinae</taxon>
        <taxon>Ishigurovirus</taxon>
        <taxon>Ishigurovirus osborne</taxon>
    </lineage>
</organism>
<dbReference type="Pfam" id="PF00156">
    <property type="entry name" value="Pribosyltran"/>
    <property type="match status" value="1"/>
</dbReference>
<sequence>MFNVFVQYPKNHVSSQVEFKQFAGGEWNVKIPEEIRIHSPSDAVIVGIEASIHDGDIMKLAILNDALRRFFGNRVEFILKLTYLPYARQDRVMTKGESLSIKVFCDFINSMKFDQVIIDDPHSDVSTSLINNVYPIEQNCWMNGVRHRAYDAIVSPDAGALKKIYPQAKEGNLPVIEAMKTRDIQTGVVSEPRFSANVTGKRLLIVDDICDGGRSFLNLGKALKEAGAARVDLYVTHGIFSYNAKENLAQYIDNVYSKHDWTK</sequence>
<name>A0A219YCK9_9CAUD</name>
<dbReference type="InterPro" id="IPR029099">
    <property type="entry name" value="Pribosyltran_N"/>
</dbReference>
<reference evidence="4 5" key="1">
    <citation type="journal article" date="2017" name="Sci. Rep.">
        <title>Characterization and diversity of phages infecting Aeromonas salmonicida subsp. salmonicida.</title>
        <authorList>
            <person name="Vincent A.T."/>
            <person name="Paquet V.E."/>
            <person name="Bernatchez A."/>
            <person name="Tremblay D.M."/>
            <person name="Moineau S."/>
            <person name="Charette S.J."/>
        </authorList>
    </citation>
    <scope>NUCLEOTIDE SEQUENCE [LARGE SCALE GENOMIC DNA]</scope>
</reference>
<dbReference type="InterPro" id="IPR005946">
    <property type="entry name" value="Rib-P_diPkinase"/>
</dbReference>
<evidence type="ECO:0000313" key="4">
    <source>
        <dbReference type="EMBL" id="APU01736.1"/>
    </source>
</evidence>
<feature type="domain" description="Ribose-phosphate pyrophosphokinase N-terminal" evidence="3">
    <location>
        <begin position="15"/>
        <end position="110"/>
    </location>
</feature>
<dbReference type="CDD" id="cd06223">
    <property type="entry name" value="PRTases_typeI"/>
    <property type="match status" value="1"/>
</dbReference>
<dbReference type="EC" id="2.7.6.1" evidence="4"/>
<protein>
    <submittedName>
        <fullName evidence="4">Ribose-phosphate pyrophosphokinase</fullName>
        <ecNumber evidence="4">2.7.6.1</ecNumber>
    </submittedName>
</protein>
<keyword evidence="4" id="KW-0808">Transferase</keyword>
<evidence type="ECO:0000259" key="2">
    <source>
        <dbReference type="Pfam" id="PF00156"/>
    </source>
</evidence>
<dbReference type="InterPro" id="IPR029057">
    <property type="entry name" value="PRTase-like"/>
</dbReference>
<evidence type="ECO:0000256" key="1">
    <source>
        <dbReference type="ARBA" id="ARBA00022727"/>
    </source>
</evidence>
<evidence type="ECO:0000259" key="3">
    <source>
        <dbReference type="Pfam" id="PF13793"/>
    </source>
</evidence>
<evidence type="ECO:0000313" key="5">
    <source>
        <dbReference type="Proteomes" id="UP000225215"/>
    </source>
</evidence>
<dbReference type="GO" id="GO:0006164">
    <property type="term" value="P:purine nucleotide biosynthetic process"/>
    <property type="evidence" value="ECO:0007669"/>
    <property type="project" value="TreeGrafter"/>
</dbReference>
<dbReference type="GO" id="GO:0016301">
    <property type="term" value="F:kinase activity"/>
    <property type="evidence" value="ECO:0007669"/>
    <property type="project" value="UniProtKB-KW"/>
</dbReference>
<keyword evidence="1" id="KW-0545">Nucleotide biosynthesis</keyword>
<dbReference type="GO" id="GO:0006015">
    <property type="term" value="P:5-phosphoribose 1-diphosphate biosynthetic process"/>
    <property type="evidence" value="ECO:0007669"/>
    <property type="project" value="TreeGrafter"/>
</dbReference>
<dbReference type="Proteomes" id="UP000225215">
    <property type="component" value="Segment"/>
</dbReference>
<dbReference type="SUPFAM" id="SSF53271">
    <property type="entry name" value="PRTase-like"/>
    <property type="match status" value="1"/>
</dbReference>
<dbReference type="GO" id="GO:0004749">
    <property type="term" value="F:ribose phosphate diphosphokinase activity"/>
    <property type="evidence" value="ECO:0007669"/>
    <property type="project" value="UniProtKB-EC"/>
</dbReference>
<dbReference type="GO" id="GO:0002189">
    <property type="term" value="C:ribose phosphate diphosphokinase complex"/>
    <property type="evidence" value="ECO:0007669"/>
    <property type="project" value="TreeGrafter"/>
</dbReference>
<dbReference type="SMART" id="SM01400">
    <property type="entry name" value="Pribosyltran_N"/>
    <property type="match status" value="1"/>
</dbReference>
<dbReference type="GO" id="GO:0000287">
    <property type="term" value="F:magnesium ion binding"/>
    <property type="evidence" value="ECO:0007669"/>
    <property type="project" value="InterPro"/>
</dbReference>
<dbReference type="NCBIfam" id="TIGR01251">
    <property type="entry name" value="ribP_PPkin"/>
    <property type="match status" value="1"/>
</dbReference>
<keyword evidence="4" id="KW-0418">Kinase</keyword>
<dbReference type="PANTHER" id="PTHR10210:SF41">
    <property type="entry name" value="RIBOSE-PHOSPHATE PYROPHOSPHOKINASE 1, CHLOROPLASTIC"/>
    <property type="match status" value="1"/>
</dbReference>
<accession>A0A219YCK9</accession>
<dbReference type="PANTHER" id="PTHR10210">
    <property type="entry name" value="RIBOSE-PHOSPHATE DIPHOSPHOKINASE FAMILY MEMBER"/>
    <property type="match status" value="1"/>
</dbReference>
<dbReference type="EMBL" id="KY290955">
    <property type="protein sequence ID" value="APU01736.1"/>
    <property type="molecule type" value="Genomic_DNA"/>
</dbReference>
<feature type="domain" description="Phosphoribosyltransferase" evidence="2">
    <location>
        <begin position="152"/>
        <end position="237"/>
    </location>
</feature>
<dbReference type="Pfam" id="PF13793">
    <property type="entry name" value="Pribosyltran_N"/>
    <property type="match status" value="1"/>
</dbReference>
<proteinExistence type="predicted"/>
<dbReference type="InterPro" id="IPR000836">
    <property type="entry name" value="PRTase_dom"/>
</dbReference>